<proteinExistence type="predicted"/>
<name>A0A1C3S6I1_9CAUD</name>
<dbReference type="Proteomes" id="UP000279386">
    <property type="component" value="Segment"/>
</dbReference>
<reference evidence="1 2" key="1">
    <citation type="submission" date="2016-07" db="EMBL/GenBank/DDBJ databases">
        <authorList>
            <person name="Millard A."/>
        </authorList>
    </citation>
    <scope>NUCLEOTIDE SEQUENCE [LARGE SCALE GENOMIC DNA]</scope>
</reference>
<dbReference type="EMBL" id="LT603033">
    <property type="protein sequence ID" value="SCA80157.1"/>
    <property type="molecule type" value="Genomic_DNA"/>
</dbReference>
<protein>
    <submittedName>
        <fullName evidence="1">Uncharacterized protein</fullName>
    </submittedName>
</protein>
<evidence type="ECO:0000313" key="1">
    <source>
        <dbReference type="EMBL" id="SCA80157.1"/>
    </source>
</evidence>
<organism evidence="1 2">
    <name type="scientific">Escherichia phage vB_Eco_slurp01</name>
    <dbReference type="NCBI Taxonomy" id="1874688"/>
    <lineage>
        <taxon>Viruses</taxon>
        <taxon>Duplodnaviria</taxon>
        <taxon>Heunggongvirae</taxon>
        <taxon>Uroviricota</taxon>
        <taxon>Caudoviricetes</taxon>
        <taxon>Asteriusvirus</taxon>
        <taxon>Asteriusvirus PBECO4</taxon>
    </lineage>
</organism>
<gene>
    <name evidence="1" type="ORF">PSLUR01_00180</name>
</gene>
<evidence type="ECO:0000313" key="2">
    <source>
        <dbReference type="Proteomes" id="UP000279386"/>
    </source>
</evidence>
<sequence>MAKTIINTVSLAAIRAINVDGKRWTDSYGNTYHSCHVSVELDNGLNVLAVESFTYGYEDAYQQTALDLLKESVDGLNTDETSLTRLCNDLNIPLHCTVQNVKRKKDL</sequence>
<accession>A0A1C3S6I1</accession>